<evidence type="ECO:0000256" key="9">
    <source>
        <dbReference type="ARBA" id="ARBA00044145"/>
    </source>
</evidence>
<keyword evidence="5" id="KW-0067">ATP-binding</keyword>
<proteinExistence type="predicted"/>
<evidence type="ECO:0000256" key="8">
    <source>
        <dbReference type="ARBA" id="ARBA00023118"/>
    </source>
</evidence>
<dbReference type="GO" id="GO:0005524">
    <property type="term" value="F:ATP binding"/>
    <property type="evidence" value="ECO:0007669"/>
    <property type="project" value="UniProtKB-KW"/>
</dbReference>
<dbReference type="AlphaFoldDB" id="A0A7U4DKN5"/>
<keyword evidence="8" id="KW-0051">Antiviral defense</keyword>
<protein>
    <recommendedName>
        <fullName evidence="9">Cyclic GMP-AMP synthase</fullName>
    </recommendedName>
</protein>
<dbReference type="GO" id="GO:0046872">
    <property type="term" value="F:metal ion binding"/>
    <property type="evidence" value="ECO:0007669"/>
    <property type="project" value="UniProtKB-KW"/>
</dbReference>
<dbReference type="GO" id="GO:0051607">
    <property type="term" value="P:defense response to virus"/>
    <property type="evidence" value="ECO:0007669"/>
    <property type="project" value="UniProtKB-KW"/>
</dbReference>
<keyword evidence="7" id="KW-0546">Nucleotide metabolism</keyword>
<dbReference type="InterPro" id="IPR048445">
    <property type="entry name" value="DncV-like_NTFase"/>
</dbReference>
<gene>
    <name evidence="13" type="ORF">GY4MC1_1916</name>
</gene>
<evidence type="ECO:0000256" key="4">
    <source>
        <dbReference type="ARBA" id="ARBA00022741"/>
    </source>
</evidence>
<keyword evidence="4" id="KW-0547">Nucleotide-binding</keyword>
<evidence type="ECO:0000256" key="1">
    <source>
        <dbReference type="ARBA" id="ARBA00022679"/>
    </source>
</evidence>
<feature type="domain" description="Cyclic GMP-AMP synthase DncV-like nucleotidyltransferase" evidence="12">
    <location>
        <begin position="49"/>
        <end position="133"/>
    </location>
</feature>
<evidence type="ECO:0000256" key="10">
    <source>
        <dbReference type="ARBA" id="ARBA00048304"/>
    </source>
</evidence>
<comment type="catalytic activity">
    <reaction evidence="10">
        <text>GTP + ATP = 3',3'-cGAMP + 2 diphosphate</text>
        <dbReference type="Rhea" id="RHEA:35647"/>
        <dbReference type="ChEBI" id="CHEBI:30616"/>
        <dbReference type="ChEBI" id="CHEBI:33019"/>
        <dbReference type="ChEBI" id="CHEBI:37565"/>
        <dbReference type="ChEBI" id="CHEBI:71501"/>
    </reaction>
    <physiologicalReaction direction="left-to-right" evidence="10">
        <dbReference type="Rhea" id="RHEA:35648"/>
    </physiologicalReaction>
</comment>
<evidence type="ECO:0000256" key="2">
    <source>
        <dbReference type="ARBA" id="ARBA00022695"/>
    </source>
</evidence>
<evidence type="ECO:0000256" key="3">
    <source>
        <dbReference type="ARBA" id="ARBA00022723"/>
    </source>
</evidence>
<feature type="region of interest" description="Disordered" evidence="11">
    <location>
        <begin position="323"/>
        <end position="346"/>
    </location>
</feature>
<dbReference type="KEGG" id="gmc:GY4MC1_1916"/>
<dbReference type="Pfam" id="PF21654">
    <property type="entry name" value="DncV-like_NTFase"/>
    <property type="match status" value="1"/>
</dbReference>
<evidence type="ECO:0000256" key="5">
    <source>
        <dbReference type="ARBA" id="ARBA00022840"/>
    </source>
</evidence>
<evidence type="ECO:0000256" key="11">
    <source>
        <dbReference type="SAM" id="MobiDB-lite"/>
    </source>
</evidence>
<evidence type="ECO:0000256" key="7">
    <source>
        <dbReference type="ARBA" id="ARBA00023080"/>
    </source>
</evidence>
<keyword evidence="6" id="KW-0460">Magnesium</keyword>
<dbReference type="GO" id="GO:0009117">
    <property type="term" value="P:nucleotide metabolic process"/>
    <property type="evidence" value="ECO:0007669"/>
    <property type="project" value="UniProtKB-KW"/>
</dbReference>
<dbReference type="InterPro" id="IPR043519">
    <property type="entry name" value="NT_sf"/>
</dbReference>
<dbReference type="GO" id="GO:0016779">
    <property type="term" value="F:nucleotidyltransferase activity"/>
    <property type="evidence" value="ECO:0007669"/>
    <property type="project" value="UniProtKB-KW"/>
</dbReference>
<keyword evidence="3" id="KW-0479">Metal-binding</keyword>
<accession>A0A7U4DKN5</accession>
<evidence type="ECO:0000256" key="6">
    <source>
        <dbReference type="ARBA" id="ARBA00022842"/>
    </source>
</evidence>
<evidence type="ECO:0000313" key="13">
    <source>
        <dbReference type="EMBL" id="ADP74672.1"/>
    </source>
</evidence>
<evidence type="ECO:0000259" key="12">
    <source>
        <dbReference type="Pfam" id="PF21654"/>
    </source>
</evidence>
<keyword evidence="2" id="KW-0548">Nucleotidyltransferase</keyword>
<dbReference type="InterPro" id="IPR006116">
    <property type="entry name" value="NT_2-5OAS_ClassI-CCAase"/>
</dbReference>
<dbReference type="SUPFAM" id="SSF81301">
    <property type="entry name" value="Nucleotidyltransferase"/>
    <property type="match status" value="1"/>
</dbReference>
<keyword evidence="1" id="KW-0808">Transferase</keyword>
<reference evidence="13" key="1">
    <citation type="submission" date="2010-10" db="EMBL/GenBank/DDBJ databases">
        <title>Complete sequence of chromosome of Geobacillus sp. Y4.1MC1.</title>
        <authorList>
            <consortium name="US DOE Joint Genome Institute"/>
            <person name="Lucas S."/>
            <person name="Copeland A."/>
            <person name="Lapidus A."/>
            <person name="Cheng J.-F."/>
            <person name="Bruce D."/>
            <person name="Goodwin L."/>
            <person name="Pitluck S."/>
            <person name="Chertkov O."/>
            <person name="Zhang X."/>
            <person name="Detter J.C."/>
            <person name="Han C."/>
            <person name="Tapia R."/>
            <person name="Land M."/>
            <person name="Hauser L."/>
            <person name="Jeffries C."/>
            <person name="Kyrpides N."/>
            <person name="Ivanova N."/>
            <person name="Ovchinnikova G."/>
            <person name="Brumm P."/>
            <person name="Mead D."/>
            <person name="Woyke T."/>
        </authorList>
    </citation>
    <scope>NUCLEOTIDE SEQUENCE [LARGE SCALE GENOMIC DNA]</scope>
    <source>
        <strain evidence="13">Y4.1MC1</strain>
    </source>
</reference>
<dbReference type="EMBL" id="CP002293">
    <property type="protein sequence ID" value="ADP74672.1"/>
    <property type="molecule type" value="Genomic_DNA"/>
</dbReference>
<dbReference type="CDD" id="cd05400">
    <property type="entry name" value="NT_2-5OAS_ClassI-CCAase"/>
    <property type="match status" value="1"/>
</dbReference>
<name>A0A7U4DKN5_GEOS0</name>
<organism evidence="13">
    <name type="scientific">Geobacillus sp. (strain Y4.1MC1)</name>
    <dbReference type="NCBI Taxonomy" id="581103"/>
    <lineage>
        <taxon>Bacteria</taxon>
        <taxon>Bacillati</taxon>
        <taxon>Bacillota</taxon>
        <taxon>Bacilli</taxon>
        <taxon>Bacillales</taxon>
        <taxon>Anoxybacillaceae</taxon>
        <taxon>Geobacillus</taxon>
    </lineage>
</organism>
<sequence>MANLQSYFNSFHDAIKLDYDDNKELRDKRDELLEILKANMPSDAGSFEIFHQGSYAMYTGVKPLDDGDYDIDVGLLFNISKDDYPNPVTVKKWVYDALTKNYEDVEMKKPCVTVKFKAEGEDERNYHVDFAVYADYESDEKTYLAKGKLNSNAENRYWEESDPKTLVNDIKNHFTDSEDRKQFRRVIRYLKRWKDIKFKGQVNRPSGIGLTVAGLTHFQPKYTYDGFTNTKNYKDLDAIESFVQSMLNAFAWVFNEENELEERLQVYLPTPPYNDIYEKMTGKQMTDFKEKLQCLLDKLQQAKNEADPVVACKLLQEEFGDDFPVPEESTTAQKRGPAIIVDHSSA</sequence>